<sequence>MVDPSTAPLVEVIGHLALAFEVGALVGLERGKASPERPSPAVERSR</sequence>
<protein>
    <submittedName>
        <fullName evidence="1">Uncharacterized protein</fullName>
    </submittedName>
</protein>
<dbReference type="RefSeq" id="WP_015788315.1">
    <property type="nucleotide sequence ID" value="NC_013158.1"/>
</dbReference>
<evidence type="ECO:0000313" key="2">
    <source>
        <dbReference type="Proteomes" id="UP000002071"/>
    </source>
</evidence>
<dbReference type="EMBL" id="CP001687">
    <property type="protein sequence ID" value="ACV10734.1"/>
    <property type="molecule type" value="Genomic_DNA"/>
</dbReference>
<keyword evidence="2" id="KW-1185">Reference proteome</keyword>
<organism evidence="1 2">
    <name type="scientific">Halorhabdus utahensis (strain DSM 12940 / JCM 11049 / AX-2)</name>
    <dbReference type="NCBI Taxonomy" id="519442"/>
    <lineage>
        <taxon>Archaea</taxon>
        <taxon>Methanobacteriati</taxon>
        <taxon>Methanobacteriota</taxon>
        <taxon>Stenosarchaea group</taxon>
        <taxon>Halobacteria</taxon>
        <taxon>Halobacteriales</taxon>
        <taxon>Haloarculaceae</taxon>
        <taxon>Halorhabdus</taxon>
    </lineage>
</organism>
<reference evidence="1 2" key="1">
    <citation type="journal article" date="2009" name="Stand. Genomic Sci.">
        <title>Complete genome sequence of Halorhabdus utahensis type strain (AX-2).</title>
        <authorList>
            <person name="Anderson I."/>
            <person name="Tindall B.J."/>
            <person name="Pomrenke H."/>
            <person name="Goker M."/>
            <person name="Lapidus A."/>
            <person name="Nolan M."/>
            <person name="Copeland A."/>
            <person name="Glavina Del Rio T."/>
            <person name="Chen F."/>
            <person name="Tice H."/>
            <person name="Cheng J.F."/>
            <person name="Lucas S."/>
            <person name="Chertkov O."/>
            <person name="Bruce D."/>
            <person name="Brettin T."/>
            <person name="Detter J.C."/>
            <person name="Han C."/>
            <person name="Goodwin L."/>
            <person name="Land M."/>
            <person name="Hauser L."/>
            <person name="Chang Y.J."/>
            <person name="Jeffries C.D."/>
            <person name="Pitluck S."/>
            <person name="Pati A."/>
            <person name="Mavromatis K."/>
            <person name="Ivanova N."/>
            <person name="Ovchinnikova G."/>
            <person name="Chen A."/>
            <person name="Palaniappan K."/>
            <person name="Chain P."/>
            <person name="Rohde M."/>
            <person name="Bristow J."/>
            <person name="Eisen J.A."/>
            <person name="Markowitz V."/>
            <person name="Hugenholtz P."/>
            <person name="Kyrpides N.C."/>
            <person name="Klenk H.P."/>
        </authorList>
    </citation>
    <scope>NUCLEOTIDE SEQUENCE [LARGE SCALE GENOMIC DNA]</scope>
    <source>
        <strain evidence="2">DSM 12940 / JCM 11049 / AX-2</strain>
    </source>
</reference>
<dbReference type="AlphaFoldDB" id="C7NSS3"/>
<proteinExistence type="predicted"/>
<accession>C7NSS3</accession>
<dbReference type="GeneID" id="40923993"/>
<dbReference type="HOGENOM" id="CLU_3178514_0_0_2"/>
<evidence type="ECO:0000313" key="1">
    <source>
        <dbReference type="EMBL" id="ACV10734.1"/>
    </source>
</evidence>
<name>C7NSS3_HALUD</name>
<gene>
    <name evidence="1" type="ordered locus">Huta_0547</name>
</gene>
<dbReference type="Proteomes" id="UP000002071">
    <property type="component" value="Chromosome"/>
</dbReference>
<dbReference type="KEGG" id="hut:Huta_0547"/>